<sequence length="133" mass="14767">MPSLTSTAIMFTASWLRARRSRRYLFLALCSPILLPFLCATFPLLCVAELCLRFCCRRKSPSEAQDDDASARLRRCEEGGGGGGEAEREGEVSILQRYLEDQLLLVGSVYECGDDEDDDGDVEFFDSKSPLLG</sequence>
<feature type="compositionally biased region" description="Acidic residues" evidence="1">
    <location>
        <begin position="114"/>
        <end position="124"/>
    </location>
</feature>
<protein>
    <submittedName>
        <fullName evidence="2">Uncharacterized protein</fullName>
    </submittedName>
</protein>
<dbReference type="AlphaFoldDB" id="A0AAP0NGB5"/>
<feature type="region of interest" description="Disordered" evidence="1">
    <location>
        <begin position="60"/>
        <end position="90"/>
    </location>
</feature>
<dbReference type="PANTHER" id="PTHR36322:SF3">
    <property type="entry name" value="TRANSMEMBRANE PROTEIN"/>
    <property type="match status" value="1"/>
</dbReference>
<dbReference type="EMBL" id="JBBPBK010000014">
    <property type="protein sequence ID" value="KAK9271295.1"/>
    <property type="molecule type" value="Genomic_DNA"/>
</dbReference>
<proteinExistence type="predicted"/>
<dbReference type="PANTHER" id="PTHR36322">
    <property type="entry name" value="TRANSMEMBRANE PROTEIN"/>
    <property type="match status" value="1"/>
</dbReference>
<keyword evidence="3" id="KW-1185">Reference proteome</keyword>
<gene>
    <name evidence="2" type="ORF">L1049_026885</name>
</gene>
<evidence type="ECO:0000256" key="1">
    <source>
        <dbReference type="SAM" id="MobiDB-lite"/>
    </source>
</evidence>
<evidence type="ECO:0000313" key="3">
    <source>
        <dbReference type="Proteomes" id="UP001415857"/>
    </source>
</evidence>
<comment type="caution">
    <text evidence="2">The sequence shown here is derived from an EMBL/GenBank/DDBJ whole genome shotgun (WGS) entry which is preliminary data.</text>
</comment>
<name>A0AAP0NGB5_LIQFO</name>
<feature type="compositionally biased region" description="Basic and acidic residues" evidence="1">
    <location>
        <begin position="69"/>
        <end position="78"/>
    </location>
</feature>
<feature type="region of interest" description="Disordered" evidence="1">
    <location>
        <begin position="114"/>
        <end position="133"/>
    </location>
</feature>
<dbReference type="Proteomes" id="UP001415857">
    <property type="component" value="Unassembled WGS sequence"/>
</dbReference>
<organism evidence="2 3">
    <name type="scientific">Liquidambar formosana</name>
    <name type="common">Formosan gum</name>
    <dbReference type="NCBI Taxonomy" id="63359"/>
    <lineage>
        <taxon>Eukaryota</taxon>
        <taxon>Viridiplantae</taxon>
        <taxon>Streptophyta</taxon>
        <taxon>Embryophyta</taxon>
        <taxon>Tracheophyta</taxon>
        <taxon>Spermatophyta</taxon>
        <taxon>Magnoliopsida</taxon>
        <taxon>eudicotyledons</taxon>
        <taxon>Gunneridae</taxon>
        <taxon>Pentapetalae</taxon>
        <taxon>Saxifragales</taxon>
        <taxon>Altingiaceae</taxon>
        <taxon>Liquidambar</taxon>
    </lineage>
</organism>
<evidence type="ECO:0000313" key="2">
    <source>
        <dbReference type="EMBL" id="KAK9271295.1"/>
    </source>
</evidence>
<reference evidence="2 3" key="1">
    <citation type="journal article" date="2024" name="Plant J.">
        <title>Genome sequences and population genomics reveal climatic adaptation and genomic divergence between two closely related sweetgum species.</title>
        <authorList>
            <person name="Xu W.Q."/>
            <person name="Ren C.Q."/>
            <person name="Zhang X.Y."/>
            <person name="Comes H.P."/>
            <person name="Liu X.H."/>
            <person name="Li Y.G."/>
            <person name="Kettle C.J."/>
            <person name="Jalonen R."/>
            <person name="Gaisberger H."/>
            <person name="Ma Y.Z."/>
            <person name="Qiu Y.X."/>
        </authorList>
    </citation>
    <scope>NUCLEOTIDE SEQUENCE [LARGE SCALE GENOMIC DNA]</scope>
    <source>
        <strain evidence="2">Hangzhou</strain>
    </source>
</reference>
<accession>A0AAP0NGB5</accession>